<evidence type="ECO:0000313" key="3">
    <source>
        <dbReference type="Proteomes" id="UP001177670"/>
    </source>
</evidence>
<organism evidence="2 3">
    <name type="scientific">Melipona bicolor</name>
    <dbReference type="NCBI Taxonomy" id="60889"/>
    <lineage>
        <taxon>Eukaryota</taxon>
        <taxon>Metazoa</taxon>
        <taxon>Ecdysozoa</taxon>
        <taxon>Arthropoda</taxon>
        <taxon>Hexapoda</taxon>
        <taxon>Insecta</taxon>
        <taxon>Pterygota</taxon>
        <taxon>Neoptera</taxon>
        <taxon>Endopterygota</taxon>
        <taxon>Hymenoptera</taxon>
        <taxon>Apocrita</taxon>
        <taxon>Aculeata</taxon>
        <taxon>Apoidea</taxon>
        <taxon>Anthophila</taxon>
        <taxon>Apidae</taxon>
        <taxon>Melipona</taxon>
    </lineage>
</organism>
<gene>
    <name evidence="2" type="ORF">K0M31_013528</name>
</gene>
<dbReference type="Proteomes" id="UP001177670">
    <property type="component" value="Unassembled WGS sequence"/>
</dbReference>
<name>A0AA40FHV0_9HYME</name>
<sequence length="66" mass="7167">MPATPESAAPADEYASNRSERCTIVETRIDNVVSSLGATSELSKPTPATFLLRMNSDNGREHENTE</sequence>
<evidence type="ECO:0000256" key="1">
    <source>
        <dbReference type="SAM" id="MobiDB-lite"/>
    </source>
</evidence>
<dbReference type="AlphaFoldDB" id="A0AA40FHV0"/>
<keyword evidence="3" id="KW-1185">Reference proteome</keyword>
<dbReference type="EMBL" id="JAHYIQ010000037">
    <property type="protein sequence ID" value="KAK1119342.1"/>
    <property type="molecule type" value="Genomic_DNA"/>
</dbReference>
<accession>A0AA40FHV0</accession>
<feature type="non-terminal residue" evidence="2">
    <location>
        <position position="66"/>
    </location>
</feature>
<comment type="caution">
    <text evidence="2">The sequence shown here is derived from an EMBL/GenBank/DDBJ whole genome shotgun (WGS) entry which is preliminary data.</text>
</comment>
<feature type="region of interest" description="Disordered" evidence="1">
    <location>
        <begin position="40"/>
        <end position="66"/>
    </location>
</feature>
<reference evidence="2" key="1">
    <citation type="submission" date="2021-10" db="EMBL/GenBank/DDBJ databases">
        <title>Melipona bicolor Genome sequencing and assembly.</title>
        <authorList>
            <person name="Araujo N.S."/>
            <person name="Arias M.C."/>
        </authorList>
    </citation>
    <scope>NUCLEOTIDE SEQUENCE</scope>
    <source>
        <strain evidence="2">USP_2M_L1-L4_2017</strain>
        <tissue evidence="2">Whole body</tissue>
    </source>
</reference>
<evidence type="ECO:0000313" key="2">
    <source>
        <dbReference type="EMBL" id="KAK1119342.1"/>
    </source>
</evidence>
<proteinExistence type="predicted"/>
<protein>
    <submittedName>
        <fullName evidence="2">Uncharacterized protein</fullName>
    </submittedName>
</protein>